<dbReference type="GO" id="GO:0003677">
    <property type="term" value="F:DNA binding"/>
    <property type="evidence" value="ECO:0007669"/>
    <property type="project" value="InterPro"/>
</dbReference>
<comment type="caution">
    <text evidence="3">The sequence shown here is derived from an EMBL/GenBank/DDBJ whole genome shotgun (WGS) entry which is preliminary data.</text>
</comment>
<dbReference type="STRING" id="1427518.XSR1_130064"/>
<reference evidence="3" key="1">
    <citation type="submission" date="2013-11" db="EMBL/GenBank/DDBJ databases">
        <title>Draft genome sequence and annotation of the entomopathogenic bacteria, Xenorhabdus cabanillasi strain JM26 and Xenorhabdus szentirmai strain DSM 16338.</title>
        <authorList>
            <person name="Gualtieri M."/>
            <person name="Ogier J.C."/>
            <person name="Pages S."/>
            <person name="Givaudan A."/>
            <person name="Gaudriault S."/>
        </authorList>
    </citation>
    <scope>NUCLEOTIDE SEQUENCE [LARGE SCALE GENOMIC DNA]</scope>
    <source>
        <strain evidence="3">DSM 16338</strain>
    </source>
</reference>
<dbReference type="EMBL" id="CBXF010000035">
    <property type="protein sequence ID" value="CDL81464.1"/>
    <property type="molecule type" value="Genomic_DNA"/>
</dbReference>
<dbReference type="InterPro" id="IPR047650">
    <property type="entry name" value="Transpos_IS110"/>
</dbReference>
<protein>
    <submittedName>
        <fullName evidence="3">Transposase</fullName>
    </submittedName>
</protein>
<sequence length="180" mass="19766">MLLTEENRLSVANEIIYDSHTKIITLLKQEINDTEQKIKNHIDDSPILKKNKALLESIPGIGERSSATLLAYIGDGSRFQHSGQVVAYAGLNPKLHESGQLKGPAHLSKQGSAELRKALYMPALAAINCNKVVRKQWEQLTARHKGGKIGVCAVMRKLLRLAYGVMKSGTLFNAEIPLAV</sequence>
<dbReference type="AlphaFoldDB" id="W1ISR6"/>
<organism evidence="3 4">
    <name type="scientific">Xenorhabdus szentirmaii DSM 16338</name>
    <dbReference type="NCBI Taxonomy" id="1427518"/>
    <lineage>
        <taxon>Bacteria</taxon>
        <taxon>Pseudomonadati</taxon>
        <taxon>Pseudomonadota</taxon>
        <taxon>Gammaproteobacteria</taxon>
        <taxon>Enterobacterales</taxon>
        <taxon>Morganellaceae</taxon>
        <taxon>Xenorhabdus</taxon>
    </lineage>
</organism>
<keyword evidence="4" id="KW-1185">Reference proteome</keyword>
<dbReference type="InterPro" id="IPR003346">
    <property type="entry name" value="Transposase_20"/>
</dbReference>
<feature type="domain" description="Transposase IS116/IS110/IS902 C-terminal" evidence="2">
    <location>
        <begin position="53"/>
        <end position="137"/>
    </location>
</feature>
<evidence type="ECO:0000313" key="4">
    <source>
        <dbReference type="Proteomes" id="UP000019202"/>
    </source>
</evidence>
<dbReference type="PANTHER" id="PTHR33055">
    <property type="entry name" value="TRANSPOSASE FOR INSERTION SEQUENCE ELEMENT IS1111A"/>
    <property type="match status" value="1"/>
</dbReference>
<evidence type="ECO:0000259" key="2">
    <source>
        <dbReference type="Pfam" id="PF02371"/>
    </source>
</evidence>
<feature type="coiled-coil region" evidence="1">
    <location>
        <begin position="17"/>
        <end position="44"/>
    </location>
</feature>
<dbReference type="PANTHER" id="PTHR33055:SF3">
    <property type="entry name" value="PUTATIVE TRANSPOSASE FOR IS117-RELATED"/>
    <property type="match status" value="1"/>
</dbReference>
<dbReference type="GO" id="GO:0004803">
    <property type="term" value="F:transposase activity"/>
    <property type="evidence" value="ECO:0007669"/>
    <property type="project" value="InterPro"/>
</dbReference>
<evidence type="ECO:0000313" key="3">
    <source>
        <dbReference type="EMBL" id="CDL81464.1"/>
    </source>
</evidence>
<proteinExistence type="predicted"/>
<dbReference type="Proteomes" id="UP000019202">
    <property type="component" value="Unassembled WGS sequence"/>
</dbReference>
<gene>
    <name evidence="3" type="ORF">XSR1_130064</name>
</gene>
<name>W1ISR6_9GAMM</name>
<evidence type="ECO:0000256" key="1">
    <source>
        <dbReference type="SAM" id="Coils"/>
    </source>
</evidence>
<accession>W1ISR6</accession>
<dbReference type="GO" id="GO:0006313">
    <property type="term" value="P:DNA transposition"/>
    <property type="evidence" value="ECO:0007669"/>
    <property type="project" value="InterPro"/>
</dbReference>
<dbReference type="Pfam" id="PF02371">
    <property type="entry name" value="Transposase_20"/>
    <property type="match status" value="1"/>
</dbReference>
<keyword evidence="1" id="KW-0175">Coiled coil</keyword>